<evidence type="ECO:0000256" key="4">
    <source>
        <dbReference type="ARBA" id="ARBA00011905"/>
    </source>
</evidence>
<organism evidence="10 11">
    <name type="scientific">Pseudomonas eucalypticola</name>
    <dbReference type="NCBI Taxonomy" id="2599595"/>
    <lineage>
        <taxon>Bacteria</taxon>
        <taxon>Pseudomonadati</taxon>
        <taxon>Pseudomonadota</taxon>
        <taxon>Gammaproteobacteria</taxon>
        <taxon>Pseudomonadales</taxon>
        <taxon>Pseudomonadaceae</taxon>
        <taxon>Pseudomonas</taxon>
    </lineage>
</organism>
<feature type="binding site" evidence="9">
    <location>
        <position position="45"/>
    </location>
    <ligand>
        <name>S-adenosyl-L-methionine</name>
        <dbReference type="ChEBI" id="CHEBI:59789"/>
    </ligand>
</feature>
<dbReference type="GO" id="GO:0032259">
    <property type="term" value="P:methylation"/>
    <property type="evidence" value="ECO:0007669"/>
    <property type="project" value="UniProtKB-KW"/>
</dbReference>
<name>A0A7D5HZ20_9PSED</name>
<reference evidence="10 11" key="1">
    <citation type="submission" date="2020-06" db="EMBL/GenBank/DDBJ databases">
        <title>Pseudomonas eucalypticola sp. nov., an endophyte of Eucalyptus dunnii leaves with biocontrol ability of eucalyptus leaf blight.</title>
        <authorList>
            <person name="Liu Y."/>
            <person name="Song Z."/>
            <person name="Zeng H."/>
            <person name="Lu M."/>
            <person name="Wang X."/>
            <person name="Lian X."/>
            <person name="Zhang Q."/>
        </authorList>
    </citation>
    <scope>NUCLEOTIDE SEQUENCE [LARGE SCALE GENOMIC DNA]</scope>
    <source>
        <strain evidence="10 11">NP-1</strain>
    </source>
</reference>
<dbReference type="PANTHER" id="PTHR10259">
    <property type="entry name" value="THIOPURINE S-METHYLTRANSFERASE"/>
    <property type="match status" value="1"/>
</dbReference>
<evidence type="ECO:0000256" key="7">
    <source>
        <dbReference type="ARBA" id="ARBA00022679"/>
    </source>
</evidence>
<sequence length="217" mass="23919">MQADFWQARWQQNQIGFHQAAVNPYLQAHWPGLGLASGVGVLVPLCGKSLDLAWLAGQGMRVVGVELAQKAVEAFFAEQGLEPEVQTRGAFRCYQAGDVQLWCGDFFALTAADVASCTALYDRAALIALPPPMRERYVRHLASILPQARAGLLVTLEYDQALLPGPPFAVLEDEVRALYGSDWTVRQVACRDVLAESPKQRNAGADYLDERVYQLSR</sequence>
<feature type="binding site" evidence="9">
    <location>
        <position position="66"/>
    </location>
    <ligand>
        <name>S-adenosyl-L-methionine</name>
        <dbReference type="ChEBI" id="CHEBI:59789"/>
    </ligand>
</feature>
<dbReference type="SUPFAM" id="SSF53335">
    <property type="entry name" value="S-adenosyl-L-methionine-dependent methyltransferases"/>
    <property type="match status" value="1"/>
</dbReference>
<dbReference type="Pfam" id="PF05724">
    <property type="entry name" value="TPMT"/>
    <property type="match status" value="1"/>
</dbReference>
<dbReference type="KEGG" id="pez:HWQ56_20965"/>
<gene>
    <name evidence="9" type="primary">tpm</name>
    <name evidence="10" type="ORF">HWQ56_20965</name>
</gene>
<dbReference type="Proteomes" id="UP000509568">
    <property type="component" value="Chromosome"/>
</dbReference>
<dbReference type="GO" id="GO:0010038">
    <property type="term" value="P:response to metal ion"/>
    <property type="evidence" value="ECO:0007669"/>
    <property type="project" value="InterPro"/>
</dbReference>
<dbReference type="EMBL" id="CP056030">
    <property type="protein sequence ID" value="QKZ06111.1"/>
    <property type="molecule type" value="Genomic_DNA"/>
</dbReference>
<feature type="binding site" evidence="9">
    <location>
        <position position="10"/>
    </location>
    <ligand>
        <name>S-adenosyl-L-methionine</name>
        <dbReference type="ChEBI" id="CHEBI:59789"/>
    </ligand>
</feature>
<keyword evidence="11" id="KW-1185">Reference proteome</keyword>
<evidence type="ECO:0000256" key="6">
    <source>
        <dbReference type="ARBA" id="ARBA00022603"/>
    </source>
</evidence>
<dbReference type="PIRSF" id="PIRSF023956">
    <property type="entry name" value="Thiopurine_S-methyltransferase"/>
    <property type="match status" value="1"/>
</dbReference>
<dbReference type="GO" id="GO:0005737">
    <property type="term" value="C:cytoplasm"/>
    <property type="evidence" value="ECO:0007669"/>
    <property type="project" value="UniProtKB-SubCell"/>
</dbReference>
<evidence type="ECO:0000313" key="10">
    <source>
        <dbReference type="EMBL" id="QKZ06111.1"/>
    </source>
</evidence>
<dbReference type="InterPro" id="IPR029063">
    <property type="entry name" value="SAM-dependent_MTases_sf"/>
</dbReference>
<dbReference type="EC" id="2.1.1.67" evidence="4 9"/>
<evidence type="ECO:0000256" key="9">
    <source>
        <dbReference type="HAMAP-Rule" id="MF_00812"/>
    </source>
</evidence>
<keyword evidence="7 9" id="KW-0808">Transferase</keyword>
<protein>
    <recommendedName>
        <fullName evidence="4 9">Thiopurine S-methyltransferase</fullName>
        <ecNumber evidence="4 9">2.1.1.67</ecNumber>
    </recommendedName>
    <alternativeName>
        <fullName evidence="9">Thiopurine methyltransferase</fullName>
    </alternativeName>
</protein>
<dbReference type="AlphaFoldDB" id="A0A7D5HZ20"/>
<keyword evidence="8 9" id="KW-0949">S-adenosyl-L-methionine</keyword>
<dbReference type="PROSITE" id="PS51585">
    <property type="entry name" value="SAM_MT_TPMT"/>
    <property type="match status" value="1"/>
</dbReference>
<evidence type="ECO:0000256" key="8">
    <source>
        <dbReference type="ARBA" id="ARBA00022691"/>
    </source>
</evidence>
<comment type="catalytic activity">
    <reaction evidence="1 9">
        <text>S-adenosyl-L-methionine + a thiopurine = S-adenosyl-L-homocysteine + a thiopurine S-methylether.</text>
        <dbReference type="EC" id="2.1.1.67"/>
    </reaction>
</comment>
<evidence type="ECO:0000256" key="3">
    <source>
        <dbReference type="ARBA" id="ARBA00008145"/>
    </source>
</evidence>
<dbReference type="NCBIfam" id="TIGR03840">
    <property type="entry name" value="TMPT_Se_Te"/>
    <property type="match status" value="1"/>
</dbReference>
<proteinExistence type="inferred from homology"/>
<evidence type="ECO:0000313" key="11">
    <source>
        <dbReference type="Proteomes" id="UP000509568"/>
    </source>
</evidence>
<dbReference type="GO" id="GO:0008119">
    <property type="term" value="F:thiopurine S-methyltransferase activity"/>
    <property type="evidence" value="ECO:0007669"/>
    <property type="project" value="UniProtKB-UniRule"/>
</dbReference>
<dbReference type="InterPro" id="IPR008854">
    <property type="entry name" value="TPMT"/>
</dbReference>
<evidence type="ECO:0000256" key="5">
    <source>
        <dbReference type="ARBA" id="ARBA00022490"/>
    </source>
</evidence>
<dbReference type="InterPro" id="IPR025835">
    <property type="entry name" value="Thiopurine_S-MeTrfase"/>
</dbReference>
<evidence type="ECO:0000256" key="2">
    <source>
        <dbReference type="ARBA" id="ARBA00004496"/>
    </source>
</evidence>
<dbReference type="InterPro" id="IPR022474">
    <property type="entry name" value="Thiopur_S-MeTfrase_Se/Te_detox"/>
</dbReference>
<keyword evidence="6 9" id="KW-0489">Methyltransferase</keyword>
<dbReference type="PANTHER" id="PTHR10259:SF11">
    <property type="entry name" value="THIOPURINE S-METHYLTRANSFERASE"/>
    <property type="match status" value="1"/>
</dbReference>
<dbReference type="FunFam" id="3.40.50.150:FF:000101">
    <property type="entry name" value="Thiopurine S-methyltransferase"/>
    <property type="match status" value="1"/>
</dbReference>
<dbReference type="RefSeq" id="WP_158155577.1">
    <property type="nucleotide sequence ID" value="NZ_CP056030.1"/>
</dbReference>
<dbReference type="Gene3D" id="3.40.50.150">
    <property type="entry name" value="Vaccinia Virus protein VP39"/>
    <property type="match status" value="1"/>
</dbReference>
<accession>A0A7D5HZ20</accession>
<keyword evidence="5 9" id="KW-0963">Cytoplasm</keyword>
<dbReference type="NCBIfam" id="NF009732">
    <property type="entry name" value="PRK13255.1"/>
    <property type="match status" value="1"/>
</dbReference>
<evidence type="ECO:0000256" key="1">
    <source>
        <dbReference type="ARBA" id="ARBA00000903"/>
    </source>
</evidence>
<comment type="subcellular location">
    <subcellularLocation>
        <location evidence="2 9">Cytoplasm</location>
    </subcellularLocation>
</comment>
<dbReference type="HAMAP" id="MF_00812">
    <property type="entry name" value="Thiopur_methtran"/>
    <property type="match status" value="1"/>
</dbReference>
<feature type="binding site" evidence="9">
    <location>
        <position position="123"/>
    </location>
    <ligand>
        <name>S-adenosyl-L-methionine</name>
        <dbReference type="ChEBI" id="CHEBI:59789"/>
    </ligand>
</feature>
<comment type="similarity">
    <text evidence="3 9">Belongs to the class I-like SAM-binding methyltransferase superfamily. TPMT family.</text>
</comment>